<name>A0ABP0EXH4_CLALP</name>
<comment type="caution">
    <text evidence="1">The sequence shown here is derived from an EMBL/GenBank/DDBJ whole genome shotgun (WGS) entry which is preliminary data.</text>
</comment>
<accession>A0ABP0EXH4</accession>
<dbReference type="InterPro" id="IPR000643">
    <property type="entry name" value="Iodothyronine_deiodinase"/>
</dbReference>
<proteinExistence type="predicted"/>
<dbReference type="Gene3D" id="3.40.30.10">
    <property type="entry name" value="Glutaredoxin"/>
    <property type="match status" value="1"/>
</dbReference>
<organism evidence="1 2">
    <name type="scientific">Clavelina lepadiformis</name>
    <name type="common">Light-bulb sea squirt</name>
    <name type="synonym">Ascidia lepadiformis</name>
    <dbReference type="NCBI Taxonomy" id="159417"/>
    <lineage>
        <taxon>Eukaryota</taxon>
        <taxon>Metazoa</taxon>
        <taxon>Chordata</taxon>
        <taxon>Tunicata</taxon>
        <taxon>Ascidiacea</taxon>
        <taxon>Aplousobranchia</taxon>
        <taxon>Clavelinidae</taxon>
        <taxon>Clavelina</taxon>
    </lineage>
</organism>
<evidence type="ECO:0000313" key="1">
    <source>
        <dbReference type="EMBL" id="CAK8672160.1"/>
    </source>
</evidence>
<reference evidence="1 2" key="1">
    <citation type="submission" date="2024-02" db="EMBL/GenBank/DDBJ databases">
        <authorList>
            <person name="Daric V."/>
            <person name="Darras S."/>
        </authorList>
    </citation>
    <scope>NUCLEOTIDE SEQUENCE [LARGE SCALE GENOMIC DNA]</scope>
</reference>
<evidence type="ECO:0000313" key="2">
    <source>
        <dbReference type="Proteomes" id="UP001642483"/>
    </source>
</evidence>
<keyword evidence="2" id="KW-1185">Reference proteome</keyword>
<sequence length="82" mass="9115">MSGYLMSAEKYPARYDLKIMVGRVVGHDEATLQSLHDTLPKNGIFGGKAPDMKVVDMNGDEHNLLDFMKQDRPLVLNFGSCS</sequence>
<gene>
    <name evidence="1" type="ORF">CVLEPA_LOCUS1150</name>
</gene>
<dbReference type="Proteomes" id="UP001642483">
    <property type="component" value="Unassembled WGS sequence"/>
</dbReference>
<protein>
    <recommendedName>
        <fullName evidence="3">Iodothyronine deiodinase</fullName>
    </recommendedName>
</protein>
<evidence type="ECO:0008006" key="3">
    <source>
        <dbReference type="Google" id="ProtNLM"/>
    </source>
</evidence>
<dbReference type="Pfam" id="PF00837">
    <property type="entry name" value="T4_deiodinase"/>
    <property type="match status" value="1"/>
</dbReference>
<dbReference type="EMBL" id="CAWYQH010000001">
    <property type="protein sequence ID" value="CAK8672160.1"/>
    <property type="molecule type" value="Genomic_DNA"/>
</dbReference>